<dbReference type="SMART" id="SM00046">
    <property type="entry name" value="DAGKc"/>
    <property type="match status" value="1"/>
</dbReference>
<feature type="domain" description="DAGKc" evidence="12">
    <location>
        <begin position="2"/>
        <end position="138"/>
    </location>
</feature>
<organism evidence="13">
    <name type="scientific">Pontimicrobium sp. SW4</name>
    <dbReference type="NCBI Taxonomy" id="3153519"/>
    <lineage>
        <taxon>Bacteria</taxon>
        <taxon>Pseudomonadati</taxon>
        <taxon>Bacteroidota</taxon>
        <taxon>Flavobacteriia</taxon>
        <taxon>Flavobacteriales</taxon>
        <taxon>Flavobacteriaceae</taxon>
        <taxon>Pontimicrobium</taxon>
    </lineage>
</organism>
<dbReference type="InterPro" id="IPR001206">
    <property type="entry name" value="Diacylglycerol_kinase_cat_dom"/>
</dbReference>
<evidence type="ECO:0000256" key="8">
    <source>
        <dbReference type="ARBA" id="ARBA00022842"/>
    </source>
</evidence>
<gene>
    <name evidence="13" type="ORF">ABGB03_14165</name>
</gene>
<dbReference type="Gene3D" id="2.60.200.40">
    <property type="match status" value="1"/>
</dbReference>
<evidence type="ECO:0000256" key="9">
    <source>
        <dbReference type="ARBA" id="ARBA00023098"/>
    </source>
</evidence>
<dbReference type="NCBIfam" id="TIGR00147">
    <property type="entry name" value="YegS/Rv2252/BmrU family lipid kinase"/>
    <property type="match status" value="1"/>
</dbReference>
<evidence type="ECO:0000313" key="13">
    <source>
        <dbReference type="EMBL" id="XBG61003.1"/>
    </source>
</evidence>
<evidence type="ECO:0000256" key="11">
    <source>
        <dbReference type="ARBA" id="ARBA00023264"/>
    </source>
</evidence>
<keyword evidence="7" id="KW-0067">ATP-binding</keyword>
<sequence length="308" mass="34132">MSNSNKWFVIINPTSGNGKAKKHWLKIKAKLENNEFEFDFQFTKSGTHNVKLVHFAVNKGFRNIICIGGDGTIHNTINGIMSQETVFYSNISVGVIPIGTGNDWVKTYNIPRNIDQAINIIKNGAIAQQDIGKIEFIDSKKLPVFFNNLAGIGFDGYVVSKVGKYKHFGALAYLIGAVLGLFSFKNFEVEVITNSQKMKTKSLMVLVGLCKYSGGGMQLTEYDSSFDGLFDVSVAKNFSKFEILKNIFKLFNGNIVNLNKVNSLKTSKITILCAKETTKPFIQADGELIGSESIKVSIIPKVFSFYAK</sequence>
<name>A0AAU7BSD7_9FLAO</name>
<dbReference type="InterPro" id="IPR005218">
    <property type="entry name" value="Diacylglycerol/lipid_kinase"/>
</dbReference>
<keyword evidence="6 13" id="KW-0418">Kinase</keyword>
<evidence type="ECO:0000256" key="3">
    <source>
        <dbReference type="ARBA" id="ARBA00022679"/>
    </source>
</evidence>
<comment type="cofactor">
    <cofactor evidence="1">
        <name>Mg(2+)</name>
        <dbReference type="ChEBI" id="CHEBI:18420"/>
    </cofactor>
</comment>
<dbReference type="GO" id="GO:0005886">
    <property type="term" value="C:plasma membrane"/>
    <property type="evidence" value="ECO:0007669"/>
    <property type="project" value="TreeGrafter"/>
</dbReference>
<dbReference type="RefSeq" id="WP_347923229.1">
    <property type="nucleotide sequence ID" value="NZ_CP157199.1"/>
</dbReference>
<dbReference type="Pfam" id="PF19279">
    <property type="entry name" value="YegS_C"/>
    <property type="match status" value="1"/>
</dbReference>
<evidence type="ECO:0000256" key="2">
    <source>
        <dbReference type="ARBA" id="ARBA00022516"/>
    </source>
</evidence>
<dbReference type="PANTHER" id="PTHR12358">
    <property type="entry name" value="SPHINGOSINE KINASE"/>
    <property type="match status" value="1"/>
</dbReference>
<keyword evidence="8" id="KW-0460">Magnesium</keyword>
<keyword evidence="11" id="KW-1208">Phospholipid metabolism</keyword>
<evidence type="ECO:0000256" key="1">
    <source>
        <dbReference type="ARBA" id="ARBA00001946"/>
    </source>
</evidence>
<protein>
    <submittedName>
        <fullName evidence="13">Diacylglycerol kinase family protein</fullName>
    </submittedName>
</protein>
<dbReference type="InterPro" id="IPR017438">
    <property type="entry name" value="ATP-NAD_kinase_N"/>
</dbReference>
<evidence type="ECO:0000256" key="10">
    <source>
        <dbReference type="ARBA" id="ARBA00023209"/>
    </source>
</evidence>
<keyword evidence="10" id="KW-0594">Phospholipid biosynthesis</keyword>
<proteinExistence type="predicted"/>
<dbReference type="GO" id="GO:0008654">
    <property type="term" value="P:phospholipid biosynthetic process"/>
    <property type="evidence" value="ECO:0007669"/>
    <property type="project" value="UniProtKB-KW"/>
</dbReference>
<dbReference type="InterPro" id="IPR050187">
    <property type="entry name" value="Lipid_Phosphate_FormReg"/>
</dbReference>
<dbReference type="Pfam" id="PF00781">
    <property type="entry name" value="DAGK_cat"/>
    <property type="match status" value="1"/>
</dbReference>
<accession>A0AAU7BSD7</accession>
<reference evidence="13" key="1">
    <citation type="submission" date="2024-05" db="EMBL/GenBank/DDBJ databases">
        <title>Pontimicrobium maritimus sp. nov., isolated form sea water.</title>
        <authorList>
            <person name="Muhammad N."/>
            <person name="Vuong T.Q."/>
            <person name="Han H.L."/>
            <person name="Kim S.-G."/>
        </authorList>
    </citation>
    <scope>NUCLEOTIDE SEQUENCE</scope>
    <source>
        <strain evidence="13">SW4</strain>
    </source>
</reference>
<dbReference type="GO" id="GO:0046872">
    <property type="term" value="F:metal ion binding"/>
    <property type="evidence" value="ECO:0007669"/>
    <property type="project" value="UniProtKB-KW"/>
</dbReference>
<dbReference type="PROSITE" id="PS50146">
    <property type="entry name" value="DAGK"/>
    <property type="match status" value="1"/>
</dbReference>
<dbReference type="PANTHER" id="PTHR12358:SF106">
    <property type="entry name" value="LIPID KINASE YEGS"/>
    <property type="match status" value="1"/>
</dbReference>
<keyword evidence="5" id="KW-0547">Nucleotide-binding</keyword>
<keyword evidence="3" id="KW-0808">Transferase</keyword>
<dbReference type="Gene3D" id="3.40.50.10330">
    <property type="entry name" value="Probable inorganic polyphosphate/atp-NAD kinase, domain 1"/>
    <property type="match status" value="1"/>
</dbReference>
<dbReference type="GO" id="GO:0016301">
    <property type="term" value="F:kinase activity"/>
    <property type="evidence" value="ECO:0007669"/>
    <property type="project" value="UniProtKB-KW"/>
</dbReference>
<evidence type="ECO:0000256" key="6">
    <source>
        <dbReference type="ARBA" id="ARBA00022777"/>
    </source>
</evidence>
<keyword evidence="2" id="KW-0444">Lipid biosynthesis</keyword>
<dbReference type="SUPFAM" id="SSF111331">
    <property type="entry name" value="NAD kinase/diacylglycerol kinase-like"/>
    <property type="match status" value="1"/>
</dbReference>
<dbReference type="AlphaFoldDB" id="A0AAU7BSD7"/>
<dbReference type="GO" id="GO:0005524">
    <property type="term" value="F:ATP binding"/>
    <property type="evidence" value="ECO:0007669"/>
    <property type="project" value="UniProtKB-KW"/>
</dbReference>
<dbReference type="InterPro" id="IPR016064">
    <property type="entry name" value="NAD/diacylglycerol_kinase_sf"/>
</dbReference>
<evidence type="ECO:0000259" key="12">
    <source>
        <dbReference type="PROSITE" id="PS50146"/>
    </source>
</evidence>
<evidence type="ECO:0000256" key="4">
    <source>
        <dbReference type="ARBA" id="ARBA00022723"/>
    </source>
</evidence>
<evidence type="ECO:0000256" key="5">
    <source>
        <dbReference type="ARBA" id="ARBA00022741"/>
    </source>
</evidence>
<evidence type="ECO:0000256" key="7">
    <source>
        <dbReference type="ARBA" id="ARBA00022840"/>
    </source>
</evidence>
<keyword evidence="9" id="KW-0443">Lipid metabolism</keyword>
<keyword evidence="4" id="KW-0479">Metal-binding</keyword>
<dbReference type="EMBL" id="CP157199">
    <property type="protein sequence ID" value="XBG61003.1"/>
    <property type="molecule type" value="Genomic_DNA"/>
</dbReference>
<dbReference type="InterPro" id="IPR045540">
    <property type="entry name" value="YegS/DAGK_C"/>
</dbReference>